<dbReference type="Pfam" id="PF13416">
    <property type="entry name" value="SBP_bac_8"/>
    <property type="match status" value="1"/>
</dbReference>
<proteinExistence type="predicted"/>
<dbReference type="SUPFAM" id="SSF53850">
    <property type="entry name" value="Periplasmic binding protein-like II"/>
    <property type="match status" value="1"/>
</dbReference>
<keyword evidence="1 2" id="KW-0732">Signal</keyword>
<sequence>MNKLLWSLSLGAALVGAAGGAALAQSRDKTVVIANYGGAWAETLNRICIQPFTKETGITVTQAATEDSLAQIRAQQTTRNILWDIAPTERSGLPVSQKNGWLEPIDWSVVDPENKLPPIARKTHAIGSVAYSTTIGVRTDKLPEGKTFTGWKDFWDVKQFPGPRTLRNSPAENLEFALIADGVKPSEVYDVLRSPEGVDRAFKKLDEIKPAITVWWTSGQQPVQLLASGEVFYATAFNGRIQQLQKDKLPVALIWNGGSLDVSYYSIVKGANNAAAAMQFMKYCWNEPQRLAEIARAMPYSSFNPDLYKILSAEEARQLPTSPENIEVQFALNAEFWAENLPRIQKRWETWRLQ</sequence>
<keyword evidence="3" id="KW-0614">Plasmid</keyword>
<dbReference type="CDD" id="cd13589">
    <property type="entry name" value="PBP2_polyamine_RpCGA009"/>
    <property type="match status" value="1"/>
</dbReference>
<feature type="signal peptide" evidence="2">
    <location>
        <begin position="1"/>
        <end position="24"/>
    </location>
</feature>
<protein>
    <submittedName>
        <fullName evidence="3">Spermidine/putrescine ABC transporter permease</fullName>
    </submittedName>
</protein>
<feature type="chain" id="PRO_5012647068" evidence="2">
    <location>
        <begin position="25"/>
        <end position="354"/>
    </location>
</feature>
<dbReference type="Gene3D" id="3.40.190.10">
    <property type="entry name" value="Periplasmic binding protein-like II"/>
    <property type="match status" value="2"/>
</dbReference>
<reference evidence="3 4" key="1">
    <citation type="submission" date="2017-07" db="EMBL/GenBank/DDBJ databases">
        <title>Whole genome sequence of Azospirillum brasilense 2A1, a potential biofertilizer strain.</title>
        <authorList>
            <person name="Fontana C.A."/>
            <person name="Toffoli L.M."/>
            <person name="Salazar S.M."/>
            <person name="Puglisi E."/>
            <person name="Pedraza R."/>
            <person name="Bassi D."/>
            <person name="Cocconcelli P.S."/>
        </authorList>
    </citation>
    <scope>NUCLEOTIDE SEQUENCE [LARGE SCALE GENOMIC DNA]</scope>
    <source>
        <strain evidence="3 4">2A1</strain>
        <plasmid evidence="3">unnamed</plasmid>
    </source>
</reference>
<organism evidence="3 4">
    <name type="scientific">Azospirillum brasilense</name>
    <dbReference type="NCBI Taxonomy" id="192"/>
    <lineage>
        <taxon>Bacteria</taxon>
        <taxon>Pseudomonadati</taxon>
        <taxon>Pseudomonadota</taxon>
        <taxon>Alphaproteobacteria</taxon>
        <taxon>Rhodospirillales</taxon>
        <taxon>Azospirillaceae</taxon>
        <taxon>Azospirillum</taxon>
    </lineage>
</organism>
<name>A0A235H7W7_AZOBR</name>
<dbReference type="PANTHER" id="PTHR30222">
    <property type="entry name" value="SPERMIDINE/PUTRESCINE-BINDING PERIPLASMIC PROTEIN"/>
    <property type="match status" value="1"/>
</dbReference>
<gene>
    <name evidence="3" type="ORF">CHT98_23185</name>
</gene>
<accession>A0A235H7W7</accession>
<evidence type="ECO:0000313" key="3">
    <source>
        <dbReference type="EMBL" id="OYD81931.1"/>
    </source>
</evidence>
<evidence type="ECO:0000256" key="1">
    <source>
        <dbReference type="ARBA" id="ARBA00022729"/>
    </source>
</evidence>
<dbReference type="AlphaFoldDB" id="A0A235H7W7"/>
<geneLocation type="plasmid" evidence="3">
    <name>unnamed</name>
</geneLocation>
<dbReference type="EMBL" id="NOWT01000027">
    <property type="protein sequence ID" value="OYD81931.1"/>
    <property type="molecule type" value="Genomic_DNA"/>
</dbReference>
<dbReference type="PANTHER" id="PTHR30222:SF2">
    <property type="entry name" value="ABC TRANSPORTER SUBSTRATE-BINDING PROTEIN"/>
    <property type="match status" value="1"/>
</dbReference>
<evidence type="ECO:0000313" key="4">
    <source>
        <dbReference type="Proteomes" id="UP000215367"/>
    </source>
</evidence>
<dbReference type="Proteomes" id="UP000215367">
    <property type="component" value="Unassembled WGS sequence"/>
</dbReference>
<comment type="caution">
    <text evidence="3">The sequence shown here is derived from an EMBL/GenBank/DDBJ whole genome shotgun (WGS) entry which is preliminary data.</text>
</comment>
<dbReference type="RefSeq" id="WP_094305822.1">
    <property type="nucleotide sequence ID" value="NZ_NOWT01000027.1"/>
</dbReference>
<dbReference type="InterPro" id="IPR006059">
    <property type="entry name" value="SBP"/>
</dbReference>
<evidence type="ECO:0000256" key="2">
    <source>
        <dbReference type="SAM" id="SignalP"/>
    </source>
</evidence>